<evidence type="ECO:0000313" key="3">
    <source>
        <dbReference type="EMBL" id="AOV60448.1"/>
    </source>
</evidence>
<feature type="domain" description="DUF4815" evidence="1">
    <location>
        <begin position="183"/>
        <end position="417"/>
    </location>
</feature>
<evidence type="ECO:0000313" key="5">
    <source>
        <dbReference type="Proteomes" id="UP000202784"/>
    </source>
</evidence>
<dbReference type="Proteomes" id="UP000202784">
    <property type="component" value="Segment"/>
</dbReference>
<evidence type="ECO:0000313" key="6">
    <source>
        <dbReference type="Proteomes" id="UP000240393"/>
    </source>
</evidence>
<reference evidence="5 6" key="1">
    <citation type="journal article" date="2016" name="Virology">
        <title>The genomic content and context of auxiliary metabolic genes in marine cyanomyoviruses.</title>
        <authorList>
            <person name="Crummett L.T."/>
            <person name="Puxty R.J."/>
            <person name="Weihe C."/>
            <person name="Marston M.F."/>
            <person name="Martiny J.B."/>
        </authorList>
    </citation>
    <scope>NUCLEOTIDE SEQUENCE [LARGE SCALE GENOMIC DNA]</scope>
    <source>
        <strain evidence="2">0808SB05</strain>
        <strain evidence="3">0908SB82</strain>
        <strain evidence="4">1109NB16</strain>
    </source>
</reference>
<feature type="domain" description="DUF4815" evidence="1">
    <location>
        <begin position="1031"/>
        <end position="1279"/>
    </location>
</feature>
<dbReference type="Proteomes" id="UP000241903">
    <property type="component" value="Segment"/>
</dbReference>
<feature type="domain" description="DUF4815" evidence="1">
    <location>
        <begin position="12"/>
        <end position="64"/>
    </location>
</feature>
<dbReference type="EMBL" id="KU686206">
    <property type="protein sequence ID" value="AOV60677.1"/>
    <property type="molecule type" value="Genomic_DNA"/>
</dbReference>
<dbReference type="EMBL" id="KU686204">
    <property type="protein sequence ID" value="AOV60221.1"/>
    <property type="molecule type" value="Genomic_DNA"/>
</dbReference>
<evidence type="ECO:0000259" key="1">
    <source>
        <dbReference type="Pfam" id="PF16075"/>
    </source>
</evidence>
<dbReference type="EMBL" id="KU686205">
    <property type="protein sequence ID" value="AOV60448.1"/>
    <property type="molecule type" value="Genomic_DNA"/>
</dbReference>
<accession>A0A1D8KP74</accession>
<organism evidence="3 7">
    <name type="scientific">Synechococcus phage S-CAM9</name>
    <dbReference type="NCBI Taxonomy" id="1883369"/>
    <lineage>
        <taxon>Viruses</taxon>
        <taxon>Duplodnaviria</taxon>
        <taxon>Heunggongvirae</taxon>
        <taxon>Uroviricota</taxon>
        <taxon>Caudoviricetes</taxon>
        <taxon>Pantevenvirales</taxon>
        <taxon>Kyanoviridae</taxon>
        <taxon>Kanaloavirus</taxon>
        <taxon>Kanaloavirus scam9</taxon>
    </lineage>
</organism>
<evidence type="ECO:0000313" key="4">
    <source>
        <dbReference type="EMBL" id="AOV60677.1"/>
    </source>
</evidence>
<sequence>MPQETNLNVSPYYDDFNEDKNFNRILFKPASPVQARELTQLQTILQNQIERFGQHFFKEGAQIIPGQVAYDPFYYAVEIVDTFFGINVSDYIDQLVGKVIRGEESGVEAKVVNYILAEDSDRGTNTLYVKYSKSGNDFETNVFQDGENLISDVDIEYGISRIVANTPFAACIPSNATSIGCAAAIQEGVYFIRGFFVKVLSNTIILNQYDAKPTLRVGLFIEENIVTAYNDPTLFDNAAGFSNFAAPGADRFQIKTTLIKKDIDEFNDENFVELMRLNEGVLEKFVEKTDYNVIRDELARRTYDSDGDYYVKPFQVSVKESLNDRRGNNGVYFENQRTANGDVPSKNLMVYSVSPGKAYVKGYDIEKISSTLIDVEKPRTIKTEETSQLAFSPVSSVFVNNVYGSPVVGFGTTATLSLRTRRVTTNGNEVGDEIGNAKVYDYKLEAAAYSDLTTKYEVRLYDVQTYTTLTVNTAQTLTTPVRVKGARSGAKGFLKNNVTAGLTLTLTDTAGTFIVDEPLILNGIQEPVTVTSVREYSFGDVKSFYQNVGVNVFTADLELSSRFNVVPPGTNITVRSTGVVVAPGNRFATGIKTGDIVTYNRSNVDDSTFNRVTSISADGSTITVSAETTRSGICNGSLPGSNIQTSDFQIIRPQLLNARDSKLITPLPERFISSVDLNDADLEIRKQYTLNISSNRGTVTLEDQNLFFQPFDEERYNLVFSDGTIEPLTRGKVVFNSTFKTVTLRGLSKASDSDAILVTTLKKINVTSKSKNLSRCSKLVVNRSKYEYSGNTGTSFNNGLTYNTVFGTRVEDEEICLNVPDGLRVHAIFESSTTTSPILPSITLINRSSDLTDSIQGELILGSDSGAVARVVSRTATTVDIVYQNELTFNIEESVVFQSSGITGEVSAVVTGDNNILTDFTFDNGQRKEYYDYARLIRDSDAPEPKKQLAIIFDHYTVDSGTTGDLVTVNSYSPDAYDEDLTSFRTTVCSDFIDVRPRVRNYDPGSDTDSPFEYDFRDFSQSGNSVPNILVPDENLTIGYSHYLARTDKLLLNKDGFFELKKGSPAVNPVPPETPGGGFVVATLFHAPYVRAANRESKVILSQHKRYTMFDIGRLETRLKNVEFYTQLSLLETETANLTIKDATTGLDRFKSGFFVDNFRDHGSHAIANRMFKASVDKKNGYLRPSHYTTGIDLLLGSEQIIGIGTTANPNADLTQISDLQSNSLQKTGDVVTLKYSEKAFIKQQFATTTENVNPFAVINWVGIMDLSPSSDVWVDERNLEVNDISMEGSYEAFMSQLSIDPNTGLSPIDWGVWEEDWSSTDVSTEQIGRQFANSQRETGRWRRGFTQGGELLPGNGRATRTRDIAVRDTFDVFTQESTTINTGLSRSGIQFNVNERIDTQSIGTRLVSKEVIPAMRSRNIEVLCSRIKPRTQFYSFFDGQDVTKYTTPKLLEIQMKQGVFQIGETVEGFMPNRRRNGANPEFDFRVAQPNHKYGAYNKPTTTYDVNPYSDSVGLSNNYSSTSSVLNVDTASLQLQVLGKYSGYAAKGMRLVGKTSGAEAVIRDVRLITDEKGTLQASFFIPDPTENPTAPSFATGVKTLRITSSKVNSLSPVDNPSTAETTFRAEGTLDTFQEDVLSVRNADVQRETLSDSTVRSQTVNRVIQTQSFEERTIQQNQWYDPLAESFEIVEENGVFVTAVDVFFKSKDTSIPVTAQIRTMQTGLPTNTIVPFGEVVYEPSQIKLSDDGSVATKFVFPSPVYLAGKNEYALVLLSASNDYEVFIAVMEQEDITTLGLPESERTIVSQQPYMGSLFKSQNGSTWTPAQFEDLKFNIYKAQFVQAPGTLRLYNPERGEGFQGRPKLRRNPATFLSQEIRVGFGSTVATRDFSVGSRFTQVNNTTAEGNVVKSLGSIKINTSATEAGGITTNSVGTGLTPSASNLTYTGIALTSITGDGSGAIANIQVTSGNIGVVTVTNGGSGYAIGDVLGCDLGETGLNLRFNVGIISSTNSVILDKVQGEFNTSTELMTINAVGVASTLPGSLPSTISNTNPWRDGLHVKINHRNHGMHGSNNRVTISGVTGVNTTTTVSTQYKNTFTTDIQVDSVGVFASFENVGVSTTNPGYLKINKEIIGYTGVNPGTTPQRLTGITRGIDGTTAETHEVGDTVEKYEAAGVSLRRINTTHNFANVSNNIPRGLDSYYLKVDTTSTGIGTVRDGSNSFSTLKIAESDRTGGTQVRATQNTQFESVRPNIQFLSPKDTNISARIRTVSATSVDGNEISFQDKGFESLGLGGDTTFDSPRMIASKINEQNQLNTLPGNKSLTMELLLSTEDINVSPVIDTDRISLITTTNRVDRPITNYSDDERVNTPFADPNSAVYLSKRVDLENPATFLQVKLAAYRHPSADIRVMYRLFRTDGIDSEQPFELFPGYDNLTDTTGDGFGDRVIDPKNNNGRSDKLVPASRIEDEFRDYQFTANNLAEFNGFEIKIIMTSTNQAYPPKVKDLRAIAFA</sequence>
<gene>
    <name evidence="4" type="ORF">N161109_074</name>
    <name evidence="2" type="ORF">S050808_074</name>
    <name evidence="3" type="ORF">S820908_073</name>
</gene>
<dbReference type="InterPro" id="IPR032096">
    <property type="entry name" value="DUF4815"/>
</dbReference>
<protein>
    <submittedName>
        <fullName evidence="3">Structural protein</fullName>
    </submittedName>
</protein>
<dbReference type="KEGG" id="vg:30307658"/>
<evidence type="ECO:0000313" key="2">
    <source>
        <dbReference type="EMBL" id="AOV60221.1"/>
    </source>
</evidence>
<evidence type="ECO:0000313" key="7">
    <source>
        <dbReference type="Proteomes" id="UP000241903"/>
    </source>
</evidence>
<dbReference type="RefSeq" id="YP_009322509.1">
    <property type="nucleotide sequence ID" value="NC_031922.1"/>
</dbReference>
<keyword evidence="5" id="KW-1185">Reference proteome</keyword>
<dbReference type="Proteomes" id="UP000240393">
    <property type="component" value="Segment"/>
</dbReference>
<dbReference type="GeneID" id="30307658"/>
<name>A0A1D8KP74_9CAUD</name>
<dbReference type="Pfam" id="PF16075">
    <property type="entry name" value="DUF4815"/>
    <property type="match status" value="3"/>
</dbReference>
<proteinExistence type="predicted"/>